<dbReference type="AlphaFoldDB" id="A0A542ZHC8"/>
<evidence type="ECO:0008006" key="3">
    <source>
        <dbReference type="Google" id="ProtNLM"/>
    </source>
</evidence>
<keyword evidence="2" id="KW-1185">Reference proteome</keyword>
<name>A0A542ZHC8_9MICO</name>
<proteinExistence type="predicted"/>
<dbReference type="RefSeq" id="WP_141787690.1">
    <property type="nucleotide sequence ID" value="NZ_BAAAKX010000004.1"/>
</dbReference>
<sequence>MTTAWTLHRGDRAPVQQSPVTCGSAALTVARMLADPGFAAWVLTGGTGPATGGFDAPALARFGAQERATMGRTNSPVAAGGALNLPWPTSLGTPPWGARAELQERTHARYAVSQLRWAGGGGRRAAYRRLCSTVTTARPALLYVGNAWLPRHITLVLPPEGDARPTVYEPASGTVLALPEGELVGGRLGLGGWDEPWLLVEPAG</sequence>
<dbReference type="EMBL" id="VFOQ01000001">
    <property type="protein sequence ID" value="TQL59706.1"/>
    <property type="molecule type" value="Genomic_DNA"/>
</dbReference>
<reference evidence="1 2" key="1">
    <citation type="submission" date="2019-06" db="EMBL/GenBank/DDBJ databases">
        <title>Sequencing the genomes of 1000 actinobacteria strains.</title>
        <authorList>
            <person name="Klenk H.-P."/>
        </authorList>
    </citation>
    <scope>NUCLEOTIDE SEQUENCE [LARGE SCALE GENOMIC DNA]</scope>
    <source>
        <strain evidence="1 2">DSM 18082</strain>
    </source>
</reference>
<accession>A0A542ZHC8</accession>
<evidence type="ECO:0000313" key="1">
    <source>
        <dbReference type="EMBL" id="TQL59706.1"/>
    </source>
</evidence>
<protein>
    <recommendedName>
        <fullName evidence="3">Peptidase C39-like domain-containing protein</fullName>
    </recommendedName>
</protein>
<comment type="caution">
    <text evidence="1">The sequence shown here is derived from an EMBL/GenBank/DDBJ whole genome shotgun (WGS) entry which is preliminary data.</text>
</comment>
<dbReference type="OrthoDB" id="4762866at2"/>
<dbReference type="Proteomes" id="UP000319514">
    <property type="component" value="Unassembled WGS sequence"/>
</dbReference>
<evidence type="ECO:0000313" key="2">
    <source>
        <dbReference type="Proteomes" id="UP000319514"/>
    </source>
</evidence>
<organism evidence="1 2">
    <name type="scientific">Oryzihumus leptocrescens</name>
    <dbReference type="NCBI Taxonomy" id="297536"/>
    <lineage>
        <taxon>Bacteria</taxon>
        <taxon>Bacillati</taxon>
        <taxon>Actinomycetota</taxon>
        <taxon>Actinomycetes</taxon>
        <taxon>Micrococcales</taxon>
        <taxon>Intrasporangiaceae</taxon>
        <taxon>Oryzihumus</taxon>
    </lineage>
</organism>
<gene>
    <name evidence="1" type="ORF">FB474_1072</name>
</gene>